<dbReference type="SMART" id="SM00448">
    <property type="entry name" value="REC"/>
    <property type="match status" value="1"/>
</dbReference>
<evidence type="ECO:0000256" key="4">
    <source>
        <dbReference type="ARBA" id="ARBA00023125"/>
    </source>
</evidence>
<dbReference type="EMBL" id="CP064781">
    <property type="protein sequence ID" value="QRJ63556.1"/>
    <property type="molecule type" value="Genomic_DNA"/>
</dbReference>
<feature type="domain" description="HTH luxR-type" evidence="7">
    <location>
        <begin position="137"/>
        <end position="202"/>
    </location>
</feature>
<name>A0A974PYC0_9RHOO</name>
<dbReference type="PANTHER" id="PTHR44688">
    <property type="entry name" value="DNA-BINDING TRANSCRIPTIONAL ACTIVATOR DEVR_DOSR"/>
    <property type="match status" value="1"/>
</dbReference>
<dbReference type="InterPro" id="IPR011006">
    <property type="entry name" value="CheY-like_superfamily"/>
</dbReference>
<keyword evidence="10" id="KW-1185">Reference proteome</keyword>
<keyword evidence="1 6" id="KW-0597">Phosphoprotein</keyword>
<dbReference type="AlphaFoldDB" id="A0A974PYC0"/>
<dbReference type="RefSeq" id="WP_203387084.1">
    <property type="nucleotide sequence ID" value="NZ_CP064781.1"/>
</dbReference>
<dbReference type="SUPFAM" id="SSF52172">
    <property type="entry name" value="CheY-like"/>
    <property type="match status" value="1"/>
</dbReference>
<dbReference type="PANTHER" id="PTHR44688:SF16">
    <property type="entry name" value="DNA-BINDING TRANSCRIPTIONAL ACTIVATOR DEVR_DOSR"/>
    <property type="match status" value="1"/>
</dbReference>
<dbReference type="Gene3D" id="1.10.10.10">
    <property type="entry name" value="Winged helix-like DNA-binding domain superfamily/Winged helix DNA-binding domain"/>
    <property type="match status" value="1"/>
</dbReference>
<dbReference type="PROSITE" id="PS50043">
    <property type="entry name" value="HTH_LUXR_2"/>
    <property type="match status" value="1"/>
</dbReference>
<keyword evidence="3" id="KW-0805">Transcription regulation</keyword>
<dbReference type="GO" id="GO:0000160">
    <property type="term" value="P:phosphorelay signal transduction system"/>
    <property type="evidence" value="ECO:0007669"/>
    <property type="project" value="UniProtKB-KW"/>
</dbReference>
<evidence type="ECO:0000256" key="5">
    <source>
        <dbReference type="ARBA" id="ARBA00023163"/>
    </source>
</evidence>
<sequence>MSNDDALIYVVDDDAAVRDSLTLLLEQEELAVESFDSAEAFLAACRPAPRRCAVVDVRMPGMDGLQLQAEMARRGIAVPIVFLTGHGDIPMSVRAIRAGAVDFLTKPVTALALVDSVRRAMGESEQLSLRAEANQTAEARVASLTEREREVMLLAVGGLSNKEIARRLGISHRTVEIHRARVMHKTGAGSVLELARIADDCSLRS</sequence>
<evidence type="ECO:0000256" key="3">
    <source>
        <dbReference type="ARBA" id="ARBA00023015"/>
    </source>
</evidence>
<evidence type="ECO:0000256" key="2">
    <source>
        <dbReference type="ARBA" id="ARBA00023012"/>
    </source>
</evidence>
<keyword evidence="4" id="KW-0238">DNA-binding</keyword>
<dbReference type="Proteomes" id="UP000663444">
    <property type="component" value="Chromosome"/>
</dbReference>
<dbReference type="Gene3D" id="3.40.50.2300">
    <property type="match status" value="1"/>
</dbReference>
<evidence type="ECO:0000313" key="10">
    <source>
        <dbReference type="Proteomes" id="UP000663444"/>
    </source>
</evidence>
<evidence type="ECO:0000259" key="8">
    <source>
        <dbReference type="PROSITE" id="PS50110"/>
    </source>
</evidence>
<dbReference type="InterPro" id="IPR016032">
    <property type="entry name" value="Sig_transdc_resp-reg_C-effctor"/>
</dbReference>
<feature type="modified residue" description="4-aspartylphosphate" evidence="6">
    <location>
        <position position="56"/>
    </location>
</feature>
<dbReference type="SUPFAM" id="SSF46894">
    <property type="entry name" value="C-terminal effector domain of the bipartite response regulators"/>
    <property type="match status" value="1"/>
</dbReference>
<dbReference type="Pfam" id="PF00072">
    <property type="entry name" value="Response_reg"/>
    <property type="match status" value="1"/>
</dbReference>
<dbReference type="GO" id="GO:0006355">
    <property type="term" value="P:regulation of DNA-templated transcription"/>
    <property type="evidence" value="ECO:0007669"/>
    <property type="project" value="InterPro"/>
</dbReference>
<accession>A0A974PYC0</accession>
<dbReference type="Pfam" id="PF00196">
    <property type="entry name" value="GerE"/>
    <property type="match status" value="1"/>
</dbReference>
<dbReference type="CDD" id="cd17537">
    <property type="entry name" value="REC_FixJ"/>
    <property type="match status" value="1"/>
</dbReference>
<dbReference type="InterPro" id="IPR000792">
    <property type="entry name" value="Tscrpt_reg_LuxR_C"/>
</dbReference>
<evidence type="ECO:0000313" key="9">
    <source>
        <dbReference type="EMBL" id="QRJ63556.1"/>
    </source>
</evidence>
<keyword evidence="2" id="KW-0902">Two-component regulatory system</keyword>
<dbReference type="GO" id="GO:0003677">
    <property type="term" value="F:DNA binding"/>
    <property type="evidence" value="ECO:0007669"/>
    <property type="project" value="UniProtKB-KW"/>
</dbReference>
<dbReference type="KEGG" id="ares:IWH25_17735"/>
<dbReference type="PROSITE" id="PS50110">
    <property type="entry name" value="RESPONSE_REGULATORY"/>
    <property type="match status" value="1"/>
</dbReference>
<reference evidence="9" key="1">
    <citation type="submission" date="2020-11" db="EMBL/GenBank/DDBJ databases">
        <title>Azospira restricta DSM 18626 genome sequence.</title>
        <authorList>
            <person name="Moe W.M."/>
        </authorList>
    </citation>
    <scope>NUCLEOTIDE SEQUENCE</scope>
    <source>
        <strain evidence="9">DSM 18626</strain>
    </source>
</reference>
<dbReference type="InterPro" id="IPR001789">
    <property type="entry name" value="Sig_transdc_resp-reg_receiver"/>
</dbReference>
<protein>
    <submittedName>
        <fullName evidence="9">Response regulator transcription factor</fullName>
    </submittedName>
</protein>
<organism evidence="9 10">
    <name type="scientific">Azospira restricta</name>
    <dbReference type="NCBI Taxonomy" id="404405"/>
    <lineage>
        <taxon>Bacteria</taxon>
        <taxon>Pseudomonadati</taxon>
        <taxon>Pseudomonadota</taxon>
        <taxon>Betaproteobacteria</taxon>
        <taxon>Rhodocyclales</taxon>
        <taxon>Rhodocyclaceae</taxon>
        <taxon>Azospira</taxon>
    </lineage>
</organism>
<keyword evidence="5" id="KW-0804">Transcription</keyword>
<dbReference type="InterPro" id="IPR036388">
    <property type="entry name" value="WH-like_DNA-bd_sf"/>
</dbReference>
<feature type="domain" description="Response regulatory" evidence="8">
    <location>
        <begin position="7"/>
        <end position="121"/>
    </location>
</feature>
<dbReference type="FunFam" id="3.40.50.2300:FF:000018">
    <property type="entry name" value="DNA-binding transcriptional regulator NtrC"/>
    <property type="match status" value="1"/>
</dbReference>
<dbReference type="SMART" id="SM00421">
    <property type="entry name" value="HTH_LUXR"/>
    <property type="match status" value="1"/>
</dbReference>
<evidence type="ECO:0000256" key="6">
    <source>
        <dbReference type="PROSITE-ProRule" id="PRU00169"/>
    </source>
</evidence>
<dbReference type="CDD" id="cd06170">
    <property type="entry name" value="LuxR_C_like"/>
    <property type="match status" value="1"/>
</dbReference>
<proteinExistence type="predicted"/>
<evidence type="ECO:0000259" key="7">
    <source>
        <dbReference type="PROSITE" id="PS50043"/>
    </source>
</evidence>
<dbReference type="PRINTS" id="PR00038">
    <property type="entry name" value="HTHLUXR"/>
</dbReference>
<evidence type="ECO:0000256" key="1">
    <source>
        <dbReference type="ARBA" id="ARBA00022553"/>
    </source>
</evidence>
<dbReference type="PROSITE" id="PS00622">
    <property type="entry name" value="HTH_LUXR_1"/>
    <property type="match status" value="1"/>
</dbReference>
<gene>
    <name evidence="9" type="ORF">IWH25_17735</name>
</gene>